<protein>
    <submittedName>
        <fullName evidence="4">DEHA2E02882p</fullName>
    </submittedName>
</protein>
<feature type="domain" description="HTH myb-type" evidence="3">
    <location>
        <begin position="113"/>
        <end position="167"/>
    </location>
</feature>
<dbReference type="HOGENOM" id="CLU_1094247_0_0_1"/>
<proteinExistence type="predicted"/>
<dbReference type="PROSITE" id="PS51294">
    <property type="entry name" value="HTH_MYB"/>
    <property type="match status" value="1"/>
</dbReference>
<sequence>MSVTMSYNNHQNQKYHPYSFRPDQNRHGYYCINQVPISHSQPPTTQTTIPPLQIPGIRSTLQTTIPQAQVQAQPHLSAPIPQPQVYYQPYPPQQYYTYVQPQGESSLPSNKPRKTKHFSTWTPAEDKLLRELKEEQKMGWKQISTYLNDRTPNACQFRWRRVVGSINVSNTSVATLLPSSPEALSSRSHSLTHIDTPSSPMTSPNQPNPSIAEPAESESREHMQIAGTTPDTRNSSHITERRKSSHHSINFLLN</sequence>
<dbReference type="SMART" id="SM00717">
    <property type="entry name" value="SANT"/>
    <property type="match status" value="1"/>
</dbReference>
<dbReference type="OrthoDB" id="2143914at2759"/>
<evidence type="ECO:0000259" key="2">
    <source>
        <dbReference type="PROSITE" id="PS50090"/>
    </source>
</evidence>
<dbReference type="Gene3D" id="1.10.10.60">
    <property type="entry name" value="Homeodomain-like"/>
    <property type="match status" value="1"/>
</dbReference>
<organism evidence="4 5">
    <name type="scientific">Debaryomyces hansenii (strain ATCC 36239 / CBS 767 / BCRC 21394 / JCM 1990 / NBRC 0083 / IGC 2968)</name>
    <name type="common">Yeast</name>
    <name type="synonym">Torulaspora hansenii</name>
    <dbReference type="NCBI Taxonomy" id="284592"/>
    <lineage>
        <taxon>Eukaryota</taxon>
        <taxon>Fungi</taxon>
        <taxon>Dikarya</taxon>
        <taxon>Ascomycota</taxon>
        <taxon>Saccharomycotina</taxon>
        <taxon>Pichiomycetes</taxon>
        <taxon>Debaryomycetaceae</taxon>
        <taxon>Debaryomyces</taxon>
    </lineage>
</organism>
<dbReference type="VEuPathDB" id="FungiDB:DEHA2E02882g"/>
<dbReference type="AlphaFoldDB" id="Q6BQR6"/>
<dbReference type="Proteomes" id="UP000000599">
    <property type="component" value="Chromosome E"/>
</dbReference>
<dbReference type="eggNOG" id="ENOG502S97Y">
    <property type="taxonomic scope" value="Eukaryota"/>
</dbReference>
<dbReference type="PROSITE" id="PS50090">
    <property type="entry name" value="MYB_LIKE"/>
    <property type="match status" value="1"/>
</dbReference>
<feature type="domain" description="Myb-like" evidence="2">
    <location>
        <begin position="113"/>
        <end position="163"/>
    </location>
</feature>
<feature type="compositionally biased region" description="Polar residues" evidence="1">
    <location>
        <begin position="177"/>
        <end position="209"/>
    </location>
</feature>
<dbReference type="Pfam" id="PF13921">
    <property type="entry name" value="Myb_DNA-bind_6"/>
    <property type="match status" value="1"/>
</dbReference>
<name>Q6BQR6_DEBHA</name>
<dbReference type="InterPro" id="IPR017930">
    <property type="entry name" value="Myb_dom"/>
</dbReference>
<reference evidence="4 5" key="1">
    <citation type="journal article" date="2004" name="Nature">
        <title>Genome evolution in yeasts.</title>
        <authorList>
            <consortium name="Genolevures"/>
            <person name="Dujon B."/>
            <person name="Sherman D."/>
            <person name="Fischer G."/>
            <person name="Durrens P."/>
            <person name="Casaregola S."/>
            <person name="Lafontaine I."/>
            <person name="de Montigny J."/>
            <person name="Marck C."/>
            <person name="Neuveglise C."/>
            <person name="Talla E."/>
            <person name="Goffard N."/>
            <person name="Frangeul L."/>
            <person name="Aigle M."/>
            <person name="Anthouard V."/>
            <person name="Babour A."/>
            <person name="Barbe V."/>
            <person name="Barnay S."/>
            <person name="Blanchin S."/>
            <person name="Beckerich J.M."/>
            <person name="Beyne E."/>
            <person name="Bleykasten C."/>
            <person name="Boisrame A."/>
            <person name="Boyer J."/>
            <person name="Cattolico L."/>
            <person name="Confanioleri F."/>
            <person name="de Daruvar A."/>
            <person name="Despons L."/>
            <person name="Fabre E."/>
            <person name="Fairhead C."/>
            <person name="Ferry-Dumazet H."/>
            <person name="Groppi A."/>
            <person name="Hantraye F."/>
            <person name="Hennequin C."/>
            <person name="Jauniaux N."/>
            <person name="Joyet P."/>
            <person name="Kachouri R."/>
            <person name="Kerrest A."/>
            <person name="Koszul R."/>
            <person name="Lemaire M."/>
            <person name="Lesur I."/>
            <person name="Ma L."/>
            <person name="Muller H."/>
            <person name="Nicaud J.M."/>
            <person name="Nikolski M."/>
            <person name="Oztas S."/>
            <person name="Ozier-Kalogeropoulos O."/>
            <person name="Pellenz S."/>
            <person name="Potier S."/>
            <person name="Richard G.F."/>
            <person name="Straub M.L."/>
            <person name="Suleau A."/>
            <person name="Swennene D."/>
            <person name="Tekaia F."/>
            <person name="Wesolowski-Louvel M."/>
            <person name="Westhof E."/>
            <person name="Wirth B."/>
            <person name="Zeniou-Meyer M."/>
            <person name="Zivanovic I."/>
            <person name="Bolotin-Fukuhara M."/>
            <person name="Thierry A."/>
            <person name="Bouchier C."/>
            <person name="Caudron B."/>
            <person name="Scarpelli C."/>
            <person name="Gaillardin C."/>
            <person name="Weissenbach J."/>
            <person name="Wincker P."/>
            <person name="Souciet J.L."/>
        </authorList>
    </citation>
    <scope>NUCLEOTIDE SEQUENCE [LARGE SCALE GENOMIC DNA]</scope>
    <source>
        <strain evidence="5">ATCC 36239 / CBS 767 / BCRC 21394 / JCM 1990 / NBRC 0083 / IGC 2968</strain>
    </source>
</reference>
<evidence type="ECO:0000259" key="3">
    <source>
        <dbReference type="PROSITE" id="PS51294"/>
    </source>
</evidence>
<feature type="region of interest" description="Disordered" evidence="1">
    <location>
        <begin position="177"/>
        <end position="254"/>
    </location>
</feature>
<dbReference type="InParanoid" id="Q6BQR6"/>
<evidence type="ECO:0000256" key="1">
    <source>
        <dbReference type="SAM" id="MobiDB-lite"/>
    </source>
</evidence>
<evidence type="ECO:0000313" key="5">
    <source>
        <dbReference type="Proteomes" id="UP000000599"/>
    </source>
</evidence>
<dbReference type="EMBL" id="CR382137">
    <property type="protein sequence ID" value="CAG87670.2"/>
    <property type="molecule type" value="Genomic_DNA"/>
</dbReference>
<dbReference type="InterPro" id="IPR009057">
    <property type="entry name" value="Homeodomain-like_sf"/>
</dbReference>
<accession>Q6BQR6</accession>
<dbReference type="KEGG" id="dha:DEHA2E02882g"/>
<feature type="compositionally biased region" description="Polar residues" evidence="1">
    <location>
        <begin position="226"/>
        <end position="237"/>
    </location>
</feature>
<dbReference type="CDD" id="cd00167">
    <property type="entry name" value="SANT"/>
    <property type="match status" value="1"/>
</dbReference>
<keyword evidence="5" id="KW-1185">Reference proteome</keyword>
<evidence type="ECO:0000313" key="4">
    <source>
        <dbReference type="EMBL" id="CAG87670.2"/>
    </source>
</evidence>
<dbReference type="InterPro" id="IPR001005">
    <property type="entry name" value="SANT/Myb"/>
</dbReference>
<dbReference type="RefSeq" id="XP_459454.2">
    <property type="nucleotide sequence ID" value="XM_459454.2"/>
</dbReference>
<dbReference type="SUPFAM" id="SSF46689">
    <property type="entry name" value="Homeodomain-like"/>
    <property type="match status" value="1"/>
</dbReference>
<dbReference type="GeneID" id="2902169"/>
<gene>
    <name evidence="4" type="ordered locus">DEHA2E02882g</name>
</gene>